<dbReference type="Gene3D" id="2.60.40.10">
    <property type="entry name" value="Immunoglobulins"/>
    <property type="match status" value="1"/>
</dbReference>
<feature type="region of interest" description="Disordered" evidence="1">
    <location>
        <begin position="821"/>
        <end position="876"/>
    </location>
</feature>
<sequence>MDRDGHLKFYDCVLDDTCLSLIEQTAFYLSAIILSSILLGACITYVWLRWPKRPLPPSTTGDTPGPTAGNIFFMLFGAVAVVGLLGSAVMSNIKGPMRSMSTVTLRNEASTDLMAASQLLVSQARTSQTGDCDSDGFIEPLPWRAPNVGQGTPAGGGLIPLQVGAAVADPWKNDYGYCVWDHGDTTVADDVVDCGGSGAARLGGTELPTQPVLVVISSGPDRVFQTTCNAWLDANDDDIPDVPLIDKPPGSDDMVRPAIYGEAILAGGGGSGQLQSHPDEACTPAAIGLMRFEMGTVQVCTDTGWVEVGGVVSASGNFNPVTNAVLGSEHTSNEISFAGFNGNRTVSVDGGAVILVNGVEIGATASIAAGDMISVKGTAAPTPETDRTYTLTLGSIVRPWLITTRDAAPAALTITPTPQSGMNVTGPGAPAYGDVVSFLVQNTGEIETTLFSAILSNVTNFEFYSGGGYVGDDCAGKTLAKDETCVIDVRPKATVDGALASTLTVADGTINAVANLSGTAAGWQDTTPNAFNFTDLTNQALTTLLTSNILQISGIDGNVTVSIAGQGSPQFRICSNGTCSSVVTDWTSGPATIQNNQRLQLRLTSGSFSTSHVATVTVGTYAEDWSVSTGASVSWTSAGSHSFVVPAGVTSINVKAWGARGGNSGGYGGYTGGNIAVTPGETLTVIVSGGGVWTGGSSGSGGDGGGDAKGADGGAGGGASGLRRGGTNLLIAPGGGGKGGDSNSWCGHGGRAGGGGGGGGGTAGGNGSDASLGGEGGSGANTGGTDGRADGHGGGSSGGDCGGGNYYGGGGGGGGGGGLLRGRGGDAGSSTRGGGGGGGGSALVPGGGSTTAGGVNYGNSGDADFPGGHGVVIKPN</sequence>
<evidence type="ECO:0000256" key="2">
    <source>
        <dbReference type="SAM" id="Phobius"/>
    </source>
</evidence>
<feature type="transmembrane region" description="Helical" evidence="2">
    <location>
        <begin position="26"/>
        <end position="48"/>
    </location>
</feature>
<dbReference type="InterPro" id="IPR013783">
    <property type="entry name" value="Ig-like_fold"/>
</dbReference>
<keyword evidence="2" id="KW-0812">Transmembrane</keyword>
<feature type="region of interest" description="Disordered" evidence="1">
    <location>
        <begin position="696"/>
        <end position="719"/>
    </location>
</feature>
<keyword evidence="4" id="KW-1185">Reference proteome</keyword>
<feature type="region of interest" description="Disordered" evidence="1">
    <location>
        <begin position="755"/>
        <end position="796"/>
    </location>
</feature>
<feature type="compositionally biased region" description="Gly residues" evidence="1">
    <location>
        <begin position="821"/>
        <end position="851"/>
    </location>
</feature>
<organism evidence="3 4">
    <name type="scientific">Stella humosa</name>
    <dbReference type="NCBI Taxonomy" id="94"/>
    <lineage>
        <taxon>Bacteria</taxon>
        <taxon>Pseudomonadati</taxon>
        <taxon>Pseudomonadota</taxon>
        <taxon>Alphaproteobacteria</taxon>
        <taxon>Rhodospirillales</taxon>
        <taxon>Stellaceae</taxon>
        <taxon>Stella</taxon>
    </lineage>
</organism>
<name>A0A3N1KP02_9PROT</name>
<evidence type="ECO:0000313" key="4">
    <source>
        <dbReference type="Proteomes" id="UP000278222"/>
    </source>
</evidence>
<reference evidence="3 4" key="1">
    <citation type="submission" date="2018-11" db="EMBL/GenBank/DDBJ databases">
        <title>Genomic Encyclopedia of Type Strains, Phase IV (KMG-IV): sequencing the most valuable type-strain genomes for metagenomic binning, comparative biology and taxonomic classification.</title>
        <authorList>
            <person name="Goeker M."/>
        </authorList>
    </citation>
    <scope>NUCLEOTIDE SEQUENCE [LARGE SCALE GENOMIC DNA]</scope>
    <source>
        <strain evidence="3 4">DSM 5900</strain>
    </source>
</reference>
<proteinExistence type="predicted"/>
<comment type="caution">
    <text evidence="3">The sequence shown here is derived from an EMBL/GenBank/DDBJ whole genome shotgun (WGS) entry which is preliminary data.</text>
</comment>
<accession>A0A3N1KP02</accession>
<dbReference type="Proteomes" id="UP000278222">
    <property type="component" value="Unassembled WGS sequence"/>
</dbReference>
<dbReference type="EMBL" id="RJKX01000019">
    <property type="protein sequence ID" value="ROP80992.1"/>
    <property type="molecule type" value="Genomic_DNA"/>
</dbReference>
<gene>
    <name evidence="3" type="ORF">EDC65_5327</name>
</gene>
<dbReference type="RefSeq" id="WP_170216745.1">
    <property type="nucleotide sequence ID" value="NZ_RJKX01000019.1"/>
</dbReference>
<keyword evidence="2" id="KW-1133">Transmembrane helix</keyword>
<keyword evidence="2" id="KW-0472">Membrane</keyword>
<evidence type="ECO:0000313" key="3">
    <source>
        <dbReference type="EMBL" id="ROP80992.1"/>
    </source>
</evidence>
<feature type="transmembrane region" description="Helical" evidence="2">
    <location>
        <begin position="68"/>
        <end position="90"/>
    </location>
</feature>
<protein>
    <submittedName>
        <fullName evidence="3">Uncharacterized protein</fullName>
    </submittedName>
</protein>
<dbReference type="AlphaFoldDB" id="A0A3N1KP02"/>
<evidence type="ECO:0000256" key="1">
    <source>
        <dbReference type="SAM" id="MobiDB-lite"/>
    </source>
</evidence>